<dbReference type="Proteomes" id="UP000178379">
    <property type="component" value="Unassembled WGS sequence"/>
</dbReference>
<dbReference type="Pfam" id="PF05593">
    <property type="entry name" value="RHS_repeat"/>
    <property type="match status" value="6"/>
</dbReference>
<dbReference type="NCBIfam" id="TIGR03696">
    <property type="entry name" value="Rhs_assc_core"/>
    <property type="match status" value="1"/>
</dbReference>
<dbReference type="NCBIfam" id="TIGR01643">
    <property type="entry name" value="YD_repeat_2x"/>
    <property type="match status" value="8"/>
</dbReference>
<dbReference type="AlphaFoldDB" id="A0A1F6T6Y9"/>
<dbReference type="InterPro" id="IPR056823">
    <property type="entry name" value="TEN-like_YD-shell"/>
</dbReference>
<protein>
    <recommendedName>
        <fullName evidence="2">Teneurin-like YD-shell domain-containing protein</fullName>
    </recommendedName>
</protein>
<sequence>MQLRRPDGYGEPFTCPTSGACSGDSDTQMLLSKDTTGYTLTVRDNATERYDLNGRLVSEKDASGRTTSYAYDANGRLYTVTGPFGHKLTFSYNPGVWSTLTDPAGQVITYGYDVNKNLIRVTYPDTTAKLYHYENTSFPNHLTGISYVDASGTVTRLSTYAYDTTGKAILTQHAQTDNGSPQEKFTLNYNSATQTTVTDPVGTQEIMTFATSLGVKNLVSKLNQGDGKVFTQTFDGNNNLTCKKDEEGRVTTYTYNQTNQRLTQTEGQGGDCTAPVATAATRTTTYQYLSPTLALPTVIASPSVYPGQVKQTEIAYNNNLPATITQRGYTPQGNAVARTIRLQYNSHGQVASIDGTRTDAGDVTGITYNECTSGGGCGGPRSIANALGHTTSFDQYDAHGRLTEMTDPNGLKTSYAYDLRGRVLSVTQAAPDGAQRMTQYAYNAAGNVTQVIFPDTRTLNYTYDAAQYLRTVTDNLGNRVDYNYDLKGNRTQTYTYDPSSTLVRQIDTAYGIRNHITSINAAGSTTQQAYDAVGNLTLETDPKNNPATTHGYDALNRLMQTIDALSGATAVSYDVNDRVKQVTAPNNATTQYLYDDLGNLLQETGLDRGNISYSYDAAGNVMSQTDARGVTVSYAYDALNRLASVDYPGTAEDVSYTYDSGTNCTAGAGRLCQVVDASGATEYAYDAFGNVLTHTRTELEVTYTTQYSYDAADRITTVTYTDGRVVSYTRNSLGQITAVSTTQSGTTTTMAHGLTYRADGPLTGLTYGNGLTETRTHDLQGRLTQQSLGTDAWGYTYDANGNVTTTARPFGAGNFTYDALDRLTLETLQSSAQGFTYDANGNRKTDGLGTYDYLANSNRLTTTPSGSVTRDDAGNLITQGSRNFGYLASGQLRDVTDAGSLLAAYTYNSARQRTRKTAGGQTTVYHYDLAGNLLQETTATGAPVRTYAWLEDRPLAQIEPNRIVYLHTDHLHTPRSATDANQQVIWRWDADAFGAAPAAEDPDQDGLFMPVNLRFGGQYYDAETGLFYNWNRYYDPKIGRYISSDPIGLEGGLNSYTYVRNNPLRYTDPMGLFDPGPILEPITKVAPRILPGILGPIGSVIGGLWPSEMGSHPCESGPPGACAPTPPPTCHTKADCEEAFRIQWSICSKLQGEARRKCQQNATNLLAQCLQTATD</sequence>
<keyword evidence="1" id="KW-0677">Repeat</keyword>
<dbReference type="InterPro" id="IPR022385">
    <property type="entry name" value="Rhs_assc_core"/>
</dbReference>
<proteinExistence type="predicted"/>
<reference evidence="3 4" key="1">
    <citation type="journal article" date="2016" name="Nat. Commun.">
        <title>Thousands of microbial genomes shed light on interconnected biogeochemical processes in an aquifer system.</title>
        <authorList>
            <person name="Anantharaman K."/>
            <person name="Brown C.T."/>
            <person name="Hug L.A."/>
            <person name="Sharon I."/>
            <person name="Castelle C.J."/>
            <person name="Probst A.J."/>
            <person name="Thomas B.C."/>
            <person name="Singh A."/>
            <person name="Wilkins M.J."/>
            <person name="Karaoz U."/>
            <person name="Brodie E.L."/>
            <person name="Williams K.H."/>
            <person name="Hubbard S.S."/>
            <person name="Banfield J.F."/>
        </authorList>
    </citation>
    <scope>NUCLEOTIDE SEQUENCE [LARGE SCALE GENOMIC DNA]</scope>
</reference>
<evidence type="ECO:0000256" key="1">
    <source>
        <dbReference type="ARBA" id="ARBA00022737"/>
    </source>
</evidence>
<feature type="domain" description="Teneurin-like YD-shell" evidence="2">
    <location>
        <begin position="500"/>
        <end position="658"/>
    </location>
</feature>
<evidence type="ECO:0000313" key="3">
    <source>
        <dbReference type="EMBL" id="OGI40901.1"/>
    </source>
</evidence>
<dbReference type="Gene3D" id="2.180.10.10">
    <property type="entry name" value="RHS repeat-associated core"/>
    <property type="match status" value="3"/>
</dbReference>
<name>A0A1F6T6Y9_9PROT</name>
<dbReference type="Pfam" id="PF25023">
    <property type="entry name" value="TEN_YD-shell"/>
    <property type="match status" value="2"/>
</dbReference>
<dbReference type="EMBL" id="MFSQ01000047">
    <property type="protein sequence ID" value="OGI40901.1"/>
    <property type="molecule type" value="Genomic_DNA"/>
</dbReference>
<dbReference type="STRING" id="1817756.A2140_08115"/>
<accession>A0A1F6T6Y9</accession>
<organism evidence="3 4">
    <name type="scientific">Candidatus Muproteobacteria bacterium RBG_16_62_13</name>
    <dbReference type="NCBI Taxonomy" id="1817756"/>
    <lineage>
        <taxon>Bacteria</taxon>
        <taxon>Pseudomonadati</taxon>
        <taxon>Pseudomonadota</taxon>
        <taxon>Candidatus Muproteobacteria</taxon>
    </lineage>
</organism>
<dbReference type="InterPro" id="IPR050708">
    <property type="entry name" value="T6SS_VgrG/RHS"/>
</dbReference>
<gene>
    <name evidence="3" type="ORF">A2140_08115</name>
</gene>
<dbReference type="PANTHER" id="PTHR32305:SF15">
    <property type="entry name" value="PROTEIN RHSA-RELATED"/>
    <property type="match status" value="1"/>
</dbReference>
<feature type="domain" description="Teneurin-like YD-shell" evidence="2">
    <location>
        <begin position="814"/>
        <end position="1045"/>
    </location>
</feature>
<evidence type="ECO:0000313" key="4">
    <source>
        <dbReference type="Proteomes" id="UP000178379"/>
    </source>
</evidence>
<dbReference type="InterPro" id="IPR031325">
    <property type="entry name" value="RHS_repeat"/>
</dbReference>
<evidence type="ECO:0000259" key="2">
    <source>
        <dbReference type="Pfam" id="PF25023"/>
    </source>
</evidence>
<dbReference type="InterPro" id="IPR006530">
    <property type="entry name" value="YD"/>
</dbReference>
<dbReference type="PANTHER" id="PTHR32305">
    <property type="match status" value="1"/>
</dbReference>
<comment type="caution">
    <text evidence="3">The sequence shown here is derived from an EMBL/GenBank/DDBJ whole genome shotgun (WGS) entry which is preliminary data.</text>
</comment>